<evidence type="ECO:0000256" key="1">
    <source>
        <dbReference type="SAM" id="Phobius"/>
    </source>
</evidence>
<reference evidence="3" key="1">
    <citation type="submission" date="2014-08" db="EMBL/GenBank/DDBJ databases">
        <authorList>
            <person name="Sharma Rahul"/>
            <person name="Thines Marco"/>
        </authorList>
    </citation>
    <scope>NUCLEOTIDE SEQUENCE</scope>
</reference>
<feature type="transmembrane region" description="Helical" evidence="1">
    <location>
        <begin position="29"/>
        <end position="50"/>
    </location>
</feature>
<dbReference type="AlphaFoldDB" id="A0A0F7SVV5"/>
<keyword evidence="2" id="KW-0732">Signal</keyword>
<accession>A0A0F7SVV5</accession>
<feature type="signal peptide" evidence="2">
    <location>
        <begin position="1"/>
        <end position="19"/>
    </location>
</feature>
<dbReference type="EMBL" id="LN483166">
    <property type="protein sequence ID" value="CED84864.1"/>
    <property type="molecule type" value="Genomic_DNA"/>
</dbReference>
<protein>
    <recommendedName>
        <fullName evidence="4">Secreted peptide</fullName>
    </recommendedName>
</protein>
<keyword evidence="1" id="KW-1133">Transmembrane helix</keyword>
<evidence type="ECO:0000256" key="2">
    <source>
        <dbReference type="SAM" id="SignalP"/>
    </source>
</evidence>
<sequence length="103" mass="11842">MSIVHPFSFLFCCFVSALAFCCLLQRTFHIQPCSLFCLVLFLLFLHHFAFCSQKSFLRELSIGIAIHSSVIHTLFSLLFLSLFRTDCSYFPCSCYLCSLSFLT</sequence>
<evidence type="ECO:0008006" key="4">
    <source>
        <dbReference type="Google" id="ProtNLM"/>
    </source>
</evidence>
<keyword evidence="1" id="KW-0812">Transmembrane</keyword>
<feature type="transmembrane region" description="Helical" evidence="1">
    <location>
        <begin position="62"/>
        <end position="83"/>
    </location>
</feature>
<proteinExistence type="predicted"/>
<keyword evidence="1" id="KW-0472">Membrane</keyword>
<feature type="chain" id="PRO_5002522544" description="Secreted peptide" evidence="2">
    <location>
        <begin position="20"/>
        <end position="103"/>
    </location>
</feature>
<organism evidence="3">
    <name type="scientific">Phaffia rhodozyma</name>
    <name type="common">Yeast</name>
    <name type="synonym">Xanthophyllomyces dendrorhous</name>
    <dbReference type="NCBI Taxonomy" id="264483"/>
    <lineage>
        <taxon>Eukaryota</taxon>
        <taxon>Fungi</taxon>
        <taxon>Dikarya</taxon>
        <taxon>Basidiomycota</taxon>
        <taxon>Agaricomycotina</taxon>
        <taxon>Tremellomycetes</taxon>
        <taxon>Cystofilobasidiales</taxon>
        <taxon>Mrakiaceae</taxon>
        <taxon>Phaffia</taxon>
    </lineage>
</organism>
<name>A0A0F7SVV5_PHARH</name>
<evidence type="ECO:0000313" key="3">
    <source>
        <dbReference type="EMBL" id="CED84864.1"/>
    </source>
</evidence>